<feature type="binding site" evidence="8">
    <location>
        <position position="106"/>
    </location>
    <ligand>
        <name>Mg(2+)</name>
        <dbReference type="ChEBI" id="CHEBI:18420"/>
    </ligand>
</feature>
<comment type="function">
    <text evidence="8">Transfers a GMP moiety from GTP to Mo-molybdopterin (Mo-MPT) cofactor (Moco or molybdenum cofactor) to form Mo-molybdopterin guanine dinucleotide (Mo-MGD) cofactor.</text>
</comment>
<dbReference type="HAMAP" id="MF_00316">
    <property type="entry name" value="MobA"/>
    <property type="match status" value="1"/>
</dbReference>
<dbReference type="PANTHER" id="PTHR19136:SF81">
    <property type="entry name" value="MOLYBDENUM COFACTOR GUANYLYLTRANSFERASE"/>
    <property type="match status" value="1"/>
</dbReference>
<comment type="domain">
    <text evidence="8">The N-terminal domain determines nucleotide recognition and specific binding, while the C-terminal domain determines the specific binding to the target protein.</text>
</comment>
<dbReference type="GO" id="GO:0005525">
    <property type="term" value="F:GTP binding"/>
    <property type="evidence" value="ECO:0007669"/>
    <property type="project" value="UniProtKB-UniRule"/>
</dbReference>
<keyword evidence="7 8" id="KW-0501">Molybdenum cofactor biosynthesis</keyword>
<feature type="binding site" evidence="8">
    <location>
        <begin position="12"/>
        <end position="14"/>
    </location>
    <ligand>
        <name>GTP</name>
        <dbReference type="ChEBI" id="CHEBI:37565"/>
    </ligand>
</feature>
<dbReference type="CDD" id="cd02503">
    <property type="entry name" value="MobA"/>
    <property type="match status" value="1"/>
</dbReference>
<evidence type="ECO:0000256" key="3">
    <source>
        <dbReference type="ARBA" id="ARBA00022723"/>
    </source>
</evidence>
<name>A0A9X2KSG4_9GAMM</name>
<evidence type="ECO:0000256" key="5">
    <source>
        <dbReference type="ARBA" id="ARBA00022842"/>
    </source>
</evidence>
<proteinExistence type="inferred from homology"/>
<evidence type="ECO:0000313" key="10">
    <source>
        <dbReference type="EMBL" id="MCP8897793.1"/>
    </source>
</evidence>
<accession>A0A9X2KSG4</accession>
<keyword evidence="1 8" id="KW-0963">Cytoplasm</keyword>
<evidence type="ECO:0000256" key="8">
    <source>
        <dbReference type="HAMAP-Rule" id="MF_00316"/>
    </source>
</evidence>
<feature type="binding site" evidence="8">
    <location>
        <position position="71"/>
    </location>
    <ligand>
        <name>GTP</name>
        <dbReference type="ChEBI" id="CHEBI:37565"/>
    </ligand>
</feature>
<evidence type="ECO:0000256" key="1">
    <source>
        <dbReference type="ARBA" id="ARBA00022490"/>
    </source>
</evidence>
<comment type="caution">
    <text evidence="10">The sequence shown here is derived from an EMBL/GenBank/DDBJ whole genome shotgun (WGS) entry which is preliminary data.</text>
</comment>
<keyword evidence="11" id="KW-1185">Reference proteome</keyword>
<comment type="caution">
    <text evidence="8">Lacks conserved residue(s) required for the propagation of feature annotation.</text>
</comment>
<evidence type="ECO:0000313" key="11">
    <source>
        <dbReference type="Proteomes" id="UP001139319"/>
    </source>
</evidence>
<evidence type="ECO:0000259" key="9">
    <source>
        <dbReference type="Pfam" id="PF12804"/>
    </source>
</evidence>
<gene>
    <name evidence="8 10" type="primary">mobA</name>
    <name evidence="10" type="ORF">M6D89_00615</name>
</gene>
<keyword evidence="2 8" id="KW-0808">Transferase</keyword>
<comment type="similarity">
    <text evidence="8">Belongs to the MobA family.</text>
</comment>
<dbReference type="NCBIfam" id="TIGR02665">
    <property type="entry name" value="molyb_mobA"/>
    <property type="match status" value="1"/>
</dbReference>
<keyword evidence="5 8" id="KW-0460">Magnesium</keyword>
<keyword evidence="6 8" id="KW-0342">GTP-binding</keyword>
<dbReference type="EMBL" id="JAMFTH010000001">
    <property type="protein sequence ID" value="MCP8897793.1"/>
    <property type="molecule type" value="Genomic_DNA"/>
</dbReference>
<evidence type="ECO:0000256" key="4">
    <source>
        <dbReference type="ARBA" id="ARBA00022741"/>
    </source>
</evidence>
<dbReference type="GO" id="GO:0005737">
    <property type="term" value="C:cytoplasm"/>
    <property type="evidence" value="ECO:0007669"/>
    <property type="project" value="UniProtKB-SubCell"/>
</dbReference>
<dbReference type="InterPro" id="IPR013482">
    <property type="entry name" value="Molybde_CF_guanTrfase"/>
</dbReference>
<dbReference type="InterPro" id="IPR025877">
    <property type="entry name" value="MobA-like_NTP_Trfase"/>
</dbReference>
<dbReference type="GO" id="GO:0046872">
    <property type="term" value="F:metal ion binding"/>
    <property type="evidence" value="ECO:0007669"/>
    <property type="project" value="UniProtKB-KW"/>
</dbReference>
<dbReference type="Gene3D" id="3.90.550.10">
    <property type="entry name" value="Spore Coat Polysaccharide Biosynthesis Protein SpsA, Chain A"/>
    <property type="match status" value="1"/>
</dbReference>
<sequence>MTITSRPTGVLLAGGLARRMGGGDKCLLPLAGQTLLSRSIERAQDQVEPLLLSANGNALRFARTKLTVVPDVFADFPGPMAGVHAAMDWMCRERPQCEWLASFACDTPFFPKDMCTQLQQASDSESKIIVATSNGRLQPVFALWHKSLLSELADTLQSGKIPWLQHWIAERPHTQVDFTCEPIDPFTNINTPQDLYAAEDLLAAHQTL</sequence>
<dbReference type="InterPro" id="IPR029044">
    <property type="entry name" value="Nucleotide-diphossugar_trans"/>
</dbReference>
<dbReference type="SUPFAM" id="SSF53448">
    <property type="entry name" value="Nucleotide-diphospho-sugar transferases"/>
    <property type="match status" value="1"/>
</dbReference>
<dbReference type="RefSeq" id="WP_253966093.1">
    <property type="nucleotide sequence ID" value="NZ_JAMFTH010000001.1"/>
</dbReference>
<keyword evidence="4 8" id="KW-0547">Nucleotide-binding</keyword>
<keyword evidence="10" id="KW-0548">Nucleotidyltransferase</keyword>
<feature type="binding site" evidence="8">
    <location>
        <position position="25"/>
    </location>
    <ligand>
        <name>GTP</name>
        <dbReference type="ChEBI" id="CHEBI:37565"/>
    </ligand>
</feature>
<comment type="subunit">
    <text evidence="8">Monomer.</text>
</comment>
<feature type="domain" description="MobA-like NTP transferase" evidence="9">
    <location>
        <begin position="9"/>
        <end position="160"/>
    </location>
</feature>
<dbReference type="Proteomes" id="UP001139319">
    <property type="component" value="Unassembled WGS sequence"/>
</dbReference>
<organism evidence="10 11">
    <name type="scientific">Gilvimarinus xylanilyticus</name>
    <dbReference type="NCBI Taxonomy" id="2944139"/>
    <lineage>
        <taxon>Bacteria</taxon>
        <taxon>Pseudomonadati</taxon>
        <taxon>Pseudomonadota</taxon>
        <taxon>Gammaproteobacteria</taxon>
        <taxon>Cellvibrionales</taxon>
        <taxon>Cellvibrionaceae</taxon>
        <taxon>Gilvimarinus</taxon>
    </lineage>
</organism>
<protein>
    <recommendedName>
        <fullName evidence="8">Molybdenum cofactor guanylyltransferase</fullName>
        <shortName evidence="8">MoCo guanylyltransferase</shortName>
        <ecNumber evidence="8">2.7.7.77</ecNumber>
    </recommendedName>
    <alternativeName>
        <fullName evidence="8">GTP:molybdopterin guanylyltransferase</fullName>
    </alternativeName>
    <alternativeName>
        <fullName evidence="8">Mo-MPT guanylyltransferase</fullName>
    </alternativeName>
    <alternativeName>
        <fullName evidence="8">Molybdopterin guanylyltransferase</fullName>
    </alternativeName>
    <alternativeName>
        <fullName evidence="8">Molybdopterin-guanine dinucleotide synthase</fullName>
        <shortName evidence="8">MGD synthase</shortName>
    </alternativeName>
</protein>
<evidence type="ECO:0000256" key="7">
    <source>
        <dbReference type="ARBA" id="ARBA00023150"/>
    </source>
</evidence>
<dbReference type="PANTHER" id="PTHR19136">
    <property type="entry name" value="MOLYBDENUM COFACTOR GUANYLYLTRANSFERASE"/>
    <property type="match status" value="1"/>
</dbReference>
<reference evidence="10" key="1">
    <citation type="submission" date="2022-05" db="EMBL/GenBank/DDBJ databases">
        <authorList>
            <person name="Sun H.-N."/>
        </authorList>
    </citation>
    <scope>NUCLEOTIDE SEQUENCE</scope>
    <source>
        <strain evidence="10">HB14</strain>
    </source>
</reference>
<reference evidence="10" key="2">
    <citation type="submission" date="2023-01" db="EMBL/GenBank/DDBJ databases">
        <title>Gilvimarinus xylanilyticus HB14 isolated from Caulerpa lentillifera aquaculture base in Hainan, China.</title>
        <authorList>
            <person name="Zhang Y.-J."/>
        </authorList>
    </citation>
    <scope>NUCLEOTIDE SEQUENCE</scope>
    <source>
        <strain evidence="10">HB14</strain>
    </source>
</reference>
<keyword evidence="3 8" id="KW-0479">Metal-binding</keyword>
<comment type="cofactor">
    <cofactor evidence="8">
        <name>Mg(2+)</name>
        <dbReference type="ChEBI" id="CHEBI:18420"/>
    </cofactor>
</comment>
<comment type="subcellular location">
    <subcellularLocation>
        <location evidence="8">Cytoplasm</location>
    </subcellularLocation>
</comment>
<dbReference type="GO" id="GO:0061603">
    <property type="term" value="F:molybdenum cofactor guanylyltransferase activity"/>
    <property type="evidence" value="ECO:0007669"/>
    <property type="project" value="UniProtKB-EC"/>
</dbReference>
<dbReference type="EC" id="2.7.7.77" evidence="8"/>
<feature type="binding site" evidence="8">
    <location>
        <position position="106"/>
    </location>
    <ligand>
        <name>GTP</name>
        <dbReference type="ChEBI" id="CHEBI:37565"/>
    </ligand>
</feature>
<evidence type="ECO:0000256" key="6">
    <source>
        <dbReference type="ARBA" id="ARBA00023134"/>
    </source>
</evidence>
<dbReference type="Pfam" id="PF12804">
    <property type="entry name" value="NTP_transf_3"/>
    <property type="match status" value="1"/>
</dbReference>
<comment type="catalytic activity">
    <reaction evidence="8">
        <text>Mo-molybdopterin + GTP + H(+) = Mo-molybdopterin guanine dinucleotide + diphosphate</text>
        <dbReference type="Rhea" id="RHEA:34243"/>
        <dbReference type="ChEBI" id="CHEBI:15378"/>
        <dbReference type="ChEBI" id="CHEBI:33019"/>
        <dbReference type="ChEBI" id="CHEBI:37565"/>
        <dbReference type="ChEBI" id="CHEBI:71302"/>
        <dbReference type="ChEBI" id="CHEBI:71310"/>
        <dbReference type="EC" id="2.7.7.77"/>
    </reaction>
</comment>
<dbReference type="GO" id="GO:1902758">
    <property type="term" value="P:bis(molybdopterin guanine dinucleotide)molybdenum biosynthetic process"/>
    <property type="evidence" value="ECO:0007669"/>
    <property type="project" value="TreeGrafter"/>
</dbReference>
<dbReference type="AlphaFoldDB" id="A0A9X2KSG4"/>
<evidence type="ECO:0000256" key="2">
    <source>
        <dbReference type="ARBA" id="ARBA00022679"/>
    </source>
</evidence>